<accession>A0A343J163</accession>
<reference evidence="1" key="1">
    <citation type="journal article" date="2018" name="ISME J.">
        <title>Dissemination and persistence of extended-spectrum cephalosporin-resistance encoding IncI1-blaCTXM-1 plasmid among Escherichia coli in pigs.</title>
        <authorList>
            <person name="Abraham S."/>
            <person name="Kirkwood R.N."/>
            <person name="Laird T."/>
            <person name="Saputra S."/>
            <person name="Mitchell T."/>
            <person name="Singh M."/>
            <person name="Linn B."/>
            <person name="Abraham R.J."/>
            <person name="Pang S."/>
            <person name="Gordon D.M."/>
            <person name="Trott D.J."/>
            <person name="O'Dea M."/>
        </authorList>
    </citation>
    <scope>NUCLEOTIDE SEQUENCE</scope>
    <source>
        <strain evidence="1">6/14/6b</strain>
        <plasmid evidence="1">pIncF-MU4</plasmid>
    </source>
</reference>
<dbReference type="AlphaFoldDB" id="A0A343J163"/>
<name>A0A343J163_ECOLX</name>
<organism evidence="1">
    <name type="scientific">Escherichia coli</name>
    <dbReference type="NCBI Taxonomy" id="562"/>
    <lineage>
        <taxon>Bacteria</taxon>
        <taxon>Pseudomonadati</taxon>
        <taxon>Pseudomonadota</taxon>
        <taxon>Gammaproteobacteria</taxon>
        <taxon>Enterobacterales</taxon>
        <taxon>Enterobacteriaceae</taxon>
        <taxon>Escherichia</taxon>
    </lineage>
</organism>
<keyword evidence="1" id="KW-0614">Plasmid</keyword>
<evidence type="ECO:0000313" key="1">
    <source>
        <dbReference type="EMBL" id="ASU05940.1"/>
    </source>
</evidence>
<geneLocation type="plasmid" evidence="1">
    <name>pIncF-MU4</name>
</geneLocation>
<protein>
    <submittedName>
        <fullName evidence="1">Uncharacterized protein</fullName>
    </submittedName>
</protein>
<gene>
    <name evidence="1" type="ORF">ECSA44_06002</name>
</gene>
<proteinExistence type="predicted"/>
<dbReference type="EMBL" id="MF174860">
    <property type="protein sequence ID" value="ASU05940.1"/>
    <property type="molecule type" value="Genomic_DNA"/>
</dbReference>
<sequence length="122" mass="12682">MPVCPRREKTRAGGAERGRAHAPPFHYADVLMGLLFLHACHLSVTDVVVPATATATATVLLFPAALILTTAVLSCLPGAPSAPGCLAASGRQARLRQAAAGAPASLRRTRWRGFGLSLRSDA</sequence>